<feature type="domain" description="Cytochrome c" evidence="6">
    <location>
        <begin position="845"/>
        <end position="928"/>
    </location>
</feature>
<dbReference type="InterPro" id="IPR011041">
    <property type="entry name" value="Quinoprot_gluc/sorb_DH_b-prop"/>
</dbReference>
<dbReference type="InterPro" id="IPR036909">
    <property type="entry name" value="Cyt_c-like_dom_sf"/>
</dbReference>
<dbReference type="SUPFAM" id="SSF52317">
    <property type="entry name" value="Class I glutamine amidotransferase-like"/>
    <property type="match status" value="1"/>
</dbReference>
<dbReference type="PROSITE" id="PS50093">
    <property type="entry name" value="PKD"/>
    <property type="match status" value="1"/>
</dbReference>
<dbReference type="InterPro" id="IPR011042">
    <property type="entry name" value="6-blade_b-propeller_TolB-like"/>
</dbReference>
<dbReference type="CDD" id="cd00146">
    <property type="entry name" value="PKD"/>
    <property type="match status" value="1"/>
</dbReference>
<proteinExistence type="predicted"/>
<organism evidence="7 8">
    <name type="scientific">Jejuia spongiicola</name>
    <dbReference type="NCBI Taxonomy" id="2942207"/>
    <lineage>
        <taxon>Bacteria</taxon>
        <taxon>Pseudomonadati</taxon>
        <taxon>Bacteroidota</taxon>
        <taxon>Flavobacteriia</taxon>
        <taxon>Flavobacteriales</taxon>
        <taxon>Flavobacteriaceae</taxon>
        <taxon>Jejuia</taxon>
    </lineage>
</organism>
<dbReference type="SMART" id="SM00089">
    <property type="entry name" value="PKD"/>
    <property type="match status" value="1"/>
</dbReference>
<dbReference type="Gene3D" id="2.60.40.10">
    <property type="entry name" value="Immunoglobulins"/>
    <property type="match status" value="1"/>
</dbReference>
<accession>A0ABT0QHF7</accession>
<dbReference type="SUPFAM" id="SSF50952">
    <property type="entry name" value="Soluble quinoprotein glucose dehydrogenase"/>
    <property type="match status" value="1"/>
</dbReference>
<keyword evidence="1 4" id="KW-0349">Heme</keyword>
<dbReference type="PROSITE" id="PS51007">
    <property type="entry name" value="CYTC"/>
    <property type="match status" value="1"/>
</dbReference>
<dbReference type="InterPro" id="IPR035986">
    <property type="entry name" value="PKD_dom_sf"/>
</dbReference>
<dbReference type="InterPro" id="IPR022409">
    <property type="entry name" value="PKD/Chitinase_dom"/>
</dbReference>
<sequence>MKPKLIKPFLILIITIMLASCSTKEKRILVFSKTEGFRHGSIEAGVAALKKLGEENELQVIATEDSNYFVEDSLKQFSAVVFLNTTGNILNYEQQADFERYIQAGGGFVGIHAATDTEYDWPWYNKLVGAYFEGHPRIQEATLNVIDKNHKSTKNLEDTWVKEDEWYNFKDINPDINVLITIDETTYEGGTNGENHPISWYHNFDGGCAFYTEMGHTDDTYTNPLFLNHLLGGITYAIGNNNLDYRKATSDRVPPENRFVKQVLDFNLNEPMELDELPGEGILFIERRGALKLFDFKTEQTETIAQIDLFYGNEDGLLGLAVDPNYKKNHWIYLFYSAPGDEPLQYISRFDLIDKTLNLDSEKILLKIPTIRECCHSGGALEFGPDGNLFITSGDNTNPFESSGYAPIDERPERALWDAQKSAANTNDFRGKILRIKPEDDGTYSIPKGNLFPEGTPNTKPEIYVMGCRNPFRPSIDSETGYLYWGDVGPDAGVGNPNRGPKGMGEFDQARKAGFWGWPYTRGNNQVYNDYNFTTQESGAKFNPNHLVNDSPNNTGLKELPEAQESLIWYSYDKSEEFPWLGVGGVNPMAGPVFHASNHPKGNEYMFPKYFEGKLIVYEWMRDWIYVVTLDKKHNYKKAEPFMPNTEFSHPMDMIFGQDGNLYVLEYGQKWNSQNLDARLNRISFIKGNRKPIAKITNDKKVGATPLTVQFSASESLDYDNDKLTYKWSFTNDEVQSTELNPSFTFNESGTYTVSLTVTDKKGKTDTAETKLLVGNDPPELIIQIDPENTSFWDYKKVNYSVTVKDKQDGSTTDGSIDANKIKVTLDYIPEGNDLIKATLGHQQNTVPEGRKLIDGSDCKACHADKEKVNGPSYIEIAEKYTSDDVGYLISKVIKGGAGVWGETMMSAHPQLNQNEVDKMVKYILSLKPDHAAAKKQLPIKGTITFDKHIGSKNEGMYVLMASYLDNGNEDQPESNLSTREQIIFKAPKIEAEDAIEKSNGLGGWSADGQNLVGSILHNSYLKFDTLPLKGLESIKLSVFFAGNYAYEGDVEIREGSPNGNLIGKTHLKYFNKDKGIMKYYKIPVKPKTDKASLFLVFKNEKDKEQYIANANWILLNYKHK</sequence>
<dbReference type="InterPro" id="IPR009056">
    <property type="entry name" value="Cyt_c-like_dom"/>
</dbReference>
<comment type="caution">
    <text evidence="7">The sequence shown here is derived from an EMBL/GenBank/DDBJ whole genome shotgun (WGS) entry which is preliminary data.</text>
</comment>
<evidence type="ECO:0000259" key="5">
    <source>
        <dbReference type="PROSITE" id="PS50093"/>
    </source>
</evidence>
<gene>
    <name evidence="7" type="ORF">M3P09_15565</name>
</gene>
<dbReference type="EMBL" id="JAMFLZ010000008">
    <property type="protein sequence ID" value="MCL6296430.1"/>
    <property type="molecule type" value="Genomic_DNA"/>
</dbReference>
<reference evidence="7" key="1">
    <citation type="submission" date="2022-05" db="EMBL/GenBank/DDBJ databases">
        <authorList>
            <person name="Park J.-S."/>
        </authorList>
    </citation>
    <scope>NUCLEOTIDE SEQUENCE</scope>
    <source>
        <strain evidence="7">2012CJ34-3</strain>
    </source>
</reference>
<dbReference type="PANTHER" id="PTHR40469">
    <property type="entry name" value="SECRETED GLYCOSYL HYDROLASE"/>
    <property type="match status" value="1"/>
</dbReference>
<feature type="domain" description="PKD" evidence="5">
    <location>
        <begin position="692"/>
        <end position="774"/>
    </location>
</feature>
<keyword evidence="3 4" id="KW-0408">Iron</keyword>
<dbReference type="InterPro" id="IPR029010">
    <property type="entry name" value="ThuA-like"/>
</dbReference>
<evidence type="ECO:0000313" key="8">
    <source>
        <dbReference type="Proteomes" id="UP001165381"/>
    </source>
</evidence>
<dbReference type="SUPFAM" id="SSF49299">
    <property type="entry name" value="PKD domain"/>
    <property type="match status" value="1"/>
</dbReference>
<dbReference type="InterPro" id="IPR029062">
    <property type="entry name" value="Class_I_gatase-like"/>
</dbReference>
<dbReference type="Gene3D" id="3.40.50.880">
    <property type="match status" value="1"/>
</dbReference>
<evidence type="ECO:0000313" key="7">
    <source>
        <dbReference type="EMBL" id="MCL6296430.1"/>
    </source>
</evidence>
<dbReference type="Pfam" id="PF00034">
    <property type="entry name" value="Cytochrom_C"/>
    <property type="match status" value="1"/>
</dbReference>
<evidence type="ECO:0000259" key="6">
    <source>
        <dbReference type="PROSITE" id="PS51007"/>
    </source>
</evidence>
<dbReference type="InterPro" id="IPR013783">
    <property type="entry name" value="Ig-like_fold"/>
</dbReference>
<dbReference type="Gene3D" id="1.10.760.10">
    <property type="entry name" value="Cytochrome c-like domain"/>
    <property type="match status" value="1"/>
</dbReference>
<dbReference type="Gene3D" id="2.120.10.30">
    <property type="entry name" value="TolB, C-terminal domain"/>
    <property type="match status" value="1"/>
</dbReference>
<dbReference type="Pfam" id="PF06283">
    <property type="entry name" value="ThuA"/>
    <property type="match status" value="1"/>
</dbReference>
<protein>
    <submittedName>
        <fullName evidence="7">ThuA domain-containing protein</fullName>
    </submittedName>
</protein>
<evidence type="ECO:0000256" key="1">
    <source>
        <dbReference type="ARBA" id="ARBA00022617"/>
    </source>
</evidence>
<keyword evidence="2 4" id="KW-0479">Metal-binding</keyword>
<dbReference type="PANTHER" id="PTHR40469:SF2">
    <property type="entry name" value="GALACTOSE-BINDING DOMAIN-LIKE SUPERFAMILY PROTEIN"/>
    <property type="match status" value="1"/>
</dbReference>
<name>A0ABT0QHF7_9FLAO</name>
<dbReference type="Pfam" id="PF07995">
    <property type="entry name" value="GSDH"/>
    <property type="match status" value="1"/>
</dbReference>
<dbReference type="InterPro" id="IPR000601">
    <property type="entry name" value="PKD_dom"/>
</dbReference>
<evidence type="ECO:0000256" key="3">
    <source>
        <dbReference type="ARBA" id="ARBA00023004"/>
    </source>
</evidence>
<evidence type="ECO:0000256" key="2">
    <source>
        <dbReference type="ARBA" id="ARBA00022723"/>
    </source>
</evidence>
<dbReference type="RefSeq" id="WP_249973842.1">
    <property type="nucleotide sequence ID" value="NZ_JAMFLZ010000008.1"/>
</dbReference>
<dbReference type="SUPFAM" id="SSF46626">
    <property type="entry name" value="Cytochrome c"/>
    <property type="match status" value="1"/>
</dbReference>
<evidence type="ECO:0000256" key="4">
    <source>
        <dbReference type="PROSITE-ProRule" id="PRU00433"/>
    </source>
</evidence>
<dbReference type="InterPro" id="IPR012938">
    <property type="entry name" value="Glc/Sorbosone_DH"/>
</dbReference>
<dbReference type="PROSITE" id="PS51257">
    <property type="entry name" value="PROKAR_LIPOPROTEIN"/>
    <property type="match status" value="1"/>
</dbReference>
<dbReference type="Pfam" id="PF18911">
    <property type="entry name" value="PKD_4"/>
    <property type="match status" value="1"/>
</dbReference>
<dbReference type="CDD" id="cd04084">
    <property type="entry name" value="CBM6_xylanase-like"/>
    <property type="match status" value="1"/>
</dbReference>
<dbReference type="Gene3D" id="2.60.120.260">
    <property type="entry name" value="Galactose-binding domain-like"/>
    <property type="match status" value="1"/>
</dbReference>
<keyword evidence="8" id="KW-1185">Reference proteome</keyword>
<dbReference type="Proteomes" id="UP001165381">
    <property type="component" value="Unassembled WGS sequence"/>
</dbReference>